<dbReference type="RefSeq" id="WP_016918071.1">
    <property type="nucleotide sequence ID" value="NZ_CP044331.1"/>
</dbReference>
<dbReference type="InterPro" id="IPR011051">
    <property type="entry name" value="RmlC_Cupin_sf"/>
</dbReference>
<sequence length="152" mass="16740">MSGDDKIVFYQGRNVEMQACPINPAWVIEGAPVARNFVLSRSADGSASTLLWDCTSGVFNWYYDIDETVYLLEGSVVIRDDSGVEHHLGPGDHALFRAGSHAAWRVESYVRKVAFCRNPVPQPVLFAARVVRRLSRMMGLAPAPAPAMFNGV</sequence>
<accession>A0A6B8M7W5</accession>
<dbReference type="SUPFAM" id="SSF51182">
    <property type="entry name" value="RmlC-like cupins"/>
    <property type="match status" value="1"/>
</dbReference>
<dbReference type="Pfam" id="PF05899">
    <property type="entry name" value="Cupin_3"/>
    <property type="match status" value="1"/>
</dbReference>
<gene>
    <name evidence="2" type="ORF">F7D14_14105</name>
</gene>
<keyword evidence="3" id="KW-1185">Reference proteome</keyword>
<organism evidence="2 3">
    <name type="scientific">Methylocystis parvus</name>
    <dbReference type="NCBI Taxonomy" id="134"/>
    <lineage>
        <taxon>Bacteria</taxon>
        <taxon>Pseudomonadati</taxon>
        <taxon>Pseudomonadota</taxon>
        <taxon>Alphaproteobacteria</taxon>
        <taxon>Hyphomicrobiales</taxon>
        <taxon>Methylocystaceae</taxon>
        <taxon>Methylocystis</taxon>
    </lineage>
</organism>
<dbReference type="PANTHER" id="PTHR40943">
    <property type="entry name" value="CYTOPLASMIC PROTEIN-RELATED"/>
    <property type="match status" value="1"/>
</dbReference>
<evidence type="ECO:0000259" key="1">
    <source>
        <dbReference type="Pfam" id="PF05899"/>
    </source>
</evidence>
<dbReference type="Proteomes" id="UP000422569">
    <property type="component" value="Chromosome"/>
</dbReference>
<dbReference type="KEGG" id="mpar:F7D14_14105"/>
<dbReference type="EMBL" id="CP044331">
    <property type="protein sequence ID" value="QGM98495.1"/>
    <property type="molecule type" value="Genomic_DNA"/>
</dbReference>
<proteinExistence type="predicted"/>
<dbReference type="Gene3D" id="2.60.120.10">
    <property type="entry name" value="Jelly Rolls"/>
    <property type="match status" value="1"/>
</dbReference>
<dbReference type="CDD" id="cd02227">
    <property type="entry name" value="cupin_TM1112-like"/>
    <property type="match status" value="1"/>
</dbReference>
<reference evidence="2 3" key="1">
    <citation type="submission" date="2019-09" db="EMBL/GenBank/DDBJ databases">
        <title>Isolation and complete genome sequencing of Methylocystis species.</title>
        <authorList>
            <person name="Rumah B.L."/>
            <person name="Stead C.E."/>
            <person name="Stevens B.C."/>
            <person name="Minton N.P."/>
            <person name="Grosse-Honebrink A."/>
            <person name="Zhang Y."/>
        </authorList>
    </citation>
    <scope>NUCLEOTIDE SEQUENCE [LARGE SCALE GENOMIC DNA]</scope>
    <source>
        <strain evidence="2 3">BRCS2</strain>
    </source>
</reference>
<evidence type="ECO:0000313" key="3">
    <source>
        <dbReference type="Proteomes" id="UP000422569"/>
    </source>
</evidence>
<name>A0A6B8M7W5_9HYPH</name>
<dbReference type="PANTHER" id="PTHR40943:SF1">
    <property type="entry name" value="CYTOPLASMIC PROTEIN"/>
    <property type="match status" value="1"/>
</dbReference>
<dbReference type="AlphaFoldDB" id="A0A6B8M7W5"/>
<dbReference type="InterPro" id="IPR014710">
    <property type="entry name" value="RmlC-like_jellyroll"/>
</dbReference>
<dbReference type="InterPro" id="IPR008579">
    <property type="entry name" value="UGlyAH_Cupin_dom"/>
</dbReference>
<protein>
    <submittedName>
        <fullName evidence="2">DUF861 domain-containing protein</fullName>
    </submittedName>
</protein>
<evidence type="ECO:0000313" key="2">
    <source>
        <dbReference type="EMBL" id="QGM98495.1"/>
    </source>
</evidence>
<feature type="domain" description="(S)-ureidoglycine aminohydrolase cupin" evidence="1">
    <location>
        <begin position="42"/>
        <end position="113"/>
    </location>
</feature>